<accession>A0A7J7IV66</accession>
<keyword evidence="1" id="KW-1133">Transmembrane helix</keyword>
<dbReference type="EMBL" id="VXIV02003414">
    <property type="protein sequence ID" value="KAF6017304.1"/>
    <property type="molecule type" value="Genomic_DNA"/>
</dbReference>
<name>A0A7J7IV66_BUGNE</name>
<proteinExistence type="predicted"/>
<keyword evidence="1" id="KW-0472">Membrane</keyword>
<evidence type="ECO:0000313" key="3">
    <source>
        <dbReference type="Proteomes" id="UP000593567"/>
    </source>
</evidence>
<comment type="caution">
    <text evidence="2">The sequence shown here is derived from an EMBL/GenBank/DDBJ whole genome shotgun (WGS) entry which is preliminary data.</text>
</comment>
<sequence>MMDTNADTDITNLDCEAMSVESTEITITDTSEHVNPDPLWEVLPNTPLLKLLDETSKEASVNISMLLLPVLTIVSGLMGISTVSTHRDEINFSEPNIIWSAVAAPPGSRKTVALNKLKKVLVGFQLKNCFIYR</sequence>
<evidence type="ECO:0000256" key="1">
    <source>
        <dbReference type="SAM" id="Phobius"/>
    </source>
</evidence>
<dbReference type="Proteomes" id="UP000593567">
    <property type="component" value="Unassembled WGS sequence"/>
</dbReference>
<reference evidence="2" key="1">
    <citation type="submission" date="2020-06" db="EMBL/GenBank/DDBJ databases">
        <title>Draft genome of Bugula neritina, a colonial animal packing powerful symbionts and potential medicines.</title>
        <authorList>
            <person name="Rayko M."/>
        </authorList>
    </citation>
    <scope>NUCLEOTIDE SEQUENCE [LARGE SCALE GENOMIC DNA]</scope>
    <source>
        <strain evidence="2">Kwan_BN1</strain>
    </source>
</reference>
<evidence type="ECO:0000313" key="2">
    <source>
        <dbReference type="EMBL" id="KAF6017304.1"/>
    </source>
</evidence>
<dbReference type="AlphaFoldDB" id="A0A7J7IV66"/>
<gene>
    <name evidence="2" type="ORF">EB796_024371</name>
</gene>
<feature type="transmembrane region" description="Helical" evidence="1">
    <location>
        <begin position="59"/>
        <end position="80"/>
    </location>
</feature>
<organism evidence="2 3">
    <name type="scientific">Bugula neritina</name>
    <name type="common">Brown bryozoan</name>
    <name type="synonym">Sertularia neritina</name>
    <dbReference type="NCBI Taxonomy" id="10212"/>
    <lineage>
        <taxon>Eukaryota</taxon>
        <taxon>Metazoa</taxon>
        <taxon>Spiralia</taxon>
        <taxon>Lophotrochozoa</taxon>
        <taxon>Bryozoa</taxon>
        <taxon>Gymnolaemata</taxon>
        <taxon>Cheilostomatida</taxon>
        <taxon>Flustrina</taxon>
        <taxon>Buguloidea</taxon>
        <taxon>Bugulidae</taxon>
        <taxon>Bugula</taxon>
    </lineage>
</organism>
<protein>
    <submittedName>
        <fullName evidence="2">Uncharacterized protein</fullName>
    </submittedName>
</protein>
<keyword evidence="1" id="KW-0812">Transmembrane</keyword>
<keyword evidence="3" id="KW-1185">Reference proteome</keyword>